<dbReference type="SUPFAM" id="SSF55920">
    <property type="entry name" value="Creatinase/aminopeptidase"/>
    <property type="match status" value="1"/>
</dbReference>
<dbReference type="InterPro" id="IPR050422">
    <property type="entry name" value="X-Pro_aminopeptidase_P"/>
</dbReference>
<gene>
    <name evidence="3" type="ORF">ANCDUO_24167</name>
</gene>
<feature type="domain" description="Peptidase M24 C-terminal" evidence="2">
    <location>
        <begin position="36"/>
        <end position="63"/>
    </location>
</feature>
<dbReference type="PANTHER" id="PTHR43763">
    <property type="entry name" value="XAA-PRO AMINOPEPTIDASE 1"/>
    <property type="match status" value="1"/>
</dbReference>
<dbReference type="OrthoDB" id="9995434at2759"/>
<name>A0A0C2C800_9BILA</name>
<dbReference type="Gene3D" id="3.90.230.10">
    <property type="entry name" value="Creatinase/methionine aminopeptidase superfamily"/>
    <property type="match status" value="1"/>
</dbReference>
<dbReference type="InterPro" id="IPR000994">
    <property type="entry name" value="Pept_M24"/>
</dbReference>
<accession>A0A0C2C800</accession>
<evidence type="ECO:0000259" key="1">
    <source>
        <dbReference type="Pfam" id="PF00557"/>
    </source>
</evidence>
<sequence>MVLTIEPGYYLEGKWGVRIENCYEVVKATVPSGADFLGFKPLTLVPIQTTLIDKAMLTQKEKHR</sequence>
<dbReference type="InterPro" id="IPR036005">
    <property type="entry name" value="Creatinase/aminopeptidase-like"/>
</dbReference>
<dbReference type="PANTHER" id="PTHR43763:SF6">
    <property type="entry name" value="XAA-PRO AMINOPEPTIDASE 1"/>
    <property type="match status" value="1"/>
</dbReference>
<proteinExistence type="predicted"/>
<dbReference type="InterPro" id="IPR032416">
    <property type="entry name" value="Peptidase_M24_C"/>
</dbReference>
<feature type="domain" description="Peptidase M24" evidence="1">
    <location>
        <begin position="1"/>
        <end position="25"/>
    </location>
</feature>
<reference evidence="3 4" key="1">
    <citation type="submission" date="2013-12" db="EMBL/GenBank/DDBJ databases">
        <title>Draft genome of the parsitic nematode Ancylostoma duodenale.</title>
        <authorList>
            <person name="Mitreva M."/>
        </authorList>
    </citation>
    <scope>NUCLEOTIDE SEQUENCE [LARGE SCALE GENOMIC DNA]</scope>
    <source>
        <strain evidence="3 4">Zhejiang</strain>
    </source>
</reference>
<dbReference type="Pfam" id="PF16188">
    <property type="entry name" value="Peptidase_M24_C"/>
    <property type="match status" value="1"/>
</dbReference>
<dbReference type="Proteomes" id="UP000054047">
    <property type="component" value="Unassembled WGS sequence"/>
</dbReference>
<dbReference type="EMBL" id="KN771174">
    <property type="protein sequence ID" value="KIH45787.1"/>
    <property type="molecule type" value="Genomic_DNA"/>
</dbReference>
<evidence type="ECO:0000313" key="3">
    <source>
        <dbReference type="EMBL" id="KIH45787.1"/>
    </source>
</evidence>
<organism evidence="3 4">
    <name type="scientific">Ancylostoma duodenale</name>
    <dbReference type="NCBI Taxonomy" id="51022"/>
    <lineage>
        <taxon>Eukaryota</taxon>
        <taxon>Metazoa</taxon>
        <taxon>Ecdysozoa</taxon>
        <taxon>Nematoda</taxon>
        <taxon>Chromadorea</taxon>
        <taxon>Rhabditida</taxon>
        <taxon>Rhabditina</taxon>
        <taxon>Rhabditomorpha</taxon>
        <taxon>Strongyloidea</taxon>
        <taxon>Ancylostomatidae</taxon>
        <taxon>Ancylostomatinae</taxon>
        <taxon>Ancylostoma</taxon>
    </lineage>
</organism>
<evidence type="ECO:0000313" key="4">
    <source>
        <dbReference type="Proteomes" id="UP000054047"/>
    </source>
</evidence>
<keyword evidence="4" id="KW-1185">Reference proteome</keyword>
<evidence type="ECO:0000259" key="2">
    <source>
        <dbReference type="Pfam" id="PF16188"/>
    </source>
</evidence>
<dbReference type="Pfam" id="PF00557">
    <property type="entry name" value="Peptidase_M24"/>
    <property type="match status" value="1"/>
</dbReference>
<protein>
    <submittedName>
        <fullName evidence="3">Uncharacterized protein</fullName>
    </submittedName>
</protein>
<dbReference type="AlphaFoldDB" id="A0A0C2C800"/>